<comment type="caution">
    <text evidence="2">The sequence shown here is derived from an EMBL/GenBank/DDBJ whole genome shotgun (WGS) entry which is preliminary data.</text>
</comment>
<gene>
    <name evidence="2" type="ORF">RUM43_003275</name>
</gene>
<proteinExistence type="predicted"/>
<accession>A0AAN8PE96</accession>
<dbReference type="EMBL" id="JAWJWE010000036">
    <property type="protein sequence ID" value="KAK6629458.1"/>
    <property type="molecule type" value="Genomic_DNA"/>
</dbReference>
<feature type="region of interest" description="Disordered" evidence="1">
    <location>
        <begin position="1"/>
        <end position="109"/>
    </location>
</feature>
<reference evidence="2 3" key="1">
    <citation type="submission" date="2023-10" db="EMBL/GenBank/DDBJ databases">
        <title>Genomes of two closely related lineages of the louse Polyplax serrata with different host specificities.</title>
        <authorList>
            <person name="Martinu J."/>
            <person name="Tarabai H."/>
            <person name="Stefka J."/>
            <person name="Hypsa V."/>
        </authorList>
    </citation>
    <scope>NUCLEOTIDE SEQUENCE [LARGE SCALE GENOMIC DNA]</scope>
    <source>
        <strain evidence="2">HR10_N</strain>
    </source>
</reference>
<protein>
    <submittedName>
        <fullName evidence="2">Uncharacterized protein</fullName>
    </submittedName>
</protein>
<feature type="compositionally biased region" description="Polar residues" evidence="1">
    <location>
        <begin position="83"/>
        <end position="97"/>
    </location>
</feature>
<organism evidence="2 3">
    <name type="scientific">Polyplax serrata</name>
    <name type="common">Common mouse louse</name>
    <dbReference type="NCBI Taxonomy" id="468196"/>
    <lineage>
        <taxon>Eukaryota</taxon>
        <taxon>Metazoa</taxon>
        <taxon>Ecdysozoa</taxon>
        <taxon>Arthropoda</taxon>
        <taxon>Hexapoda</taxon>
        <taxon>Insecta</taxon>
        <taxon>Pterygota</taxon>
        <taxon>Neoptera</taxon>
        <taxon>Paraneoptera</taxon>
        <taxon>Psocodea</taxon>
        <taxon>Troctomorpha</taxon>
        <taxon>Phthiraptera</taxon>
        <taxon>Anoplura</taxon>
        <taxon>Polyplacidae</taxon>
        <taxon>Polyplax</taxon>
    </lineage>
</organism>
<feature type="compositionally biased region" description="Basic and acidic residues" evidence="1">
    <location>
        <begin position="9"/>
        <end position="18"/>
    </location>
</feature>
<name>A0AAN8PE96_POLSC</name>
<dbReference type="AlphaFoldDB" id="A0AAN8PE96"/>
<sequence length="109" mass="12091">MARHHNQTKGKEAEKKAEIASPPPMEPVTEPEEPEPEPPAEEQPEANDENDTTEPDSLAEDVKPESPKISVPVSPAETPKRASISTNESRSRLNSQGHLDLKFYHSSLW</sequence>
<dbReference type="Proteomes" id="UP001372834">
    <property type="component" value="Unassembled WGS sequence"/>
</dbReference>
<evidence type="ECO:0000313" key="3">
    <source>
        <dbReference type="Proteomes" id="UP001372834"/>
    </source>
</evidence>
<feature type="compositionally biased region" description="Acidic residues" evidence="1">
    <location>
        <begin position="29"/>
        <end position="59"/>
    </location>
</feature>
<evidence type="ECO:0000313" key="2">
    <source>
        <dbReference type="EMBL" id="KAK6629458.1"/>
    </source>
</evidence>
<evidence type="ECO:0000256" key="1">
    <source>
        <dbReference type="SAM" id="MobiDB-lite"/>
    </source>
</evidence>